<evidence type="ECO:0000313" key="2">
    <source>
        <dbReference type="Proteomes" id="UP000005512"/>
    </source>
</evidence>
<gene>
    <name evidence="1" type="ORF">PROVRUST_08554</name>
</gene>
<dbReference type="eggNOG" id="ENOG502ZBY8">
    <property type="taxonomic scope" value="Bacteria"/>
</dbReference>
<accession>D1P8H3</accession>
<sequence length="152" mass="16783">PELIEMNKKRQKVYTSVEINPNFSDMGSAYLVGLAVTDNPASLGTSMLEFSAGADKANNLSDRKQDKDNLFTAAEETVIEFSEVEETSAKTSPSLKERVFAMLSRAQKRNDAELDDIHQAVELCAKEQTEAAQKLATLEREVNVLSAVKQQN</sequence>
<dbReference type="InterPro" id="IPR009228">
    <property type="entry name" value="Capsid_scaffold_GpO"/>
</dbReference>
<reference evidence="1" key="1">
    <citation type="submission" date="2009-12" db="EMBL/GenBank/DDBJ databases">
        <authorList>
            <person name="Weinstock G."/>
            <person name="Sodergren E."/>
            <person name="Clifton S."/>
            <person name="Fulton L."/>
            <person name="Fulton B."/>
            <person name="Courtney L."/>
            <person name="Fronick C."/>
            <person name="Harrison M."/>
            <person name="Strong C."/>
            <person name="Farmer C."/>
            <person name="Delahaunty K."/>
            <person name="Markovic C."/>
            <person name="Hall O."/>
            <person name="Minx P."/>
            <person name="Tomlinson C."/>
            <person name="Mitreva M."/>
            <person name="Nelson J."/>
            <person name="Hou S."/>
            <person name="Wollam A."/>
            <person name="Pepin K.H."/>
            <person name="Johnson M."/>
            <person name="Bhonagiri V."/>
            <person name="Nash W.E."/>
            <person name="Warren W."/>
            <person name="Chinwalla A."/>
            <person name="Mardis E.R."/>
            <person name="Wilson R.K."/>
        </authorList>
    </citation>
    <scope>NUCLEOTIDE SEQUENCE [LARGE SCALE GENOMIC DNA]</scope>
    <source>
        <strain evidence="1">DSM 4541</strain>
    </source>
</reference>
<keyword evidence="2" id="KW-1185">Reference proteome</keyword>
<dbReference type="Proteomes" id="UP000005512">
    <property type="component" value="Unassembled WGS sequence"/>
</dbReference>
<feature type="non-terminal residue" evidence="1">
    <location>
        <position position="1"/>
    </location>
</feature>
<dbReference type="Pfam" id="PF05929">
    <property type="entry name" value="Phage_GPO"/>
    <property type="match status" value="1"/>
</dbReference>
<proteinExistence type="predicted"/>
<evidence type="ECO:0000313" key="1">
    <source>
        <dbReference type="EMBL" id="EFB70312.1"/>
    </source>
</evidence>
<organism evidence="1 2">
    <name type="scientific">Providencia rustigianii DSM 4541</name>
    <dbReference type="NCBI Taxonomy" id="500637"/>
    <lineage>
        <taxon>Bacteria</taxon>
        <taxon>Pseudomonadati</taxon>
        <taxon>Pseudomonadota</taxon>
        <taxon>Gammaproteobacteria</taxon>
        <taxon>Enterobacterales</taxon>
        <taxon>Morganellaceae</taxon>
        <taxon>Providencia</taxon>
    </lineage>
</organism>
<name>D1P8H3_9GAMM</name>
<dbReference type="STRING" id="500637.PROVRUST_08554"/>
<protein>
    <submittedName>
        <fullName evidence="1">Phage capsid scaffolding protein GpO</fullName>
    </submittedName>
</protein>
<dbReference type="EMBL" id="ABXV02000148">
    <property type="protein sequence ID" value="EFB70312.1"/>
    <property type="molecule type" value="Genomic_DNA"/>
</dbReference>
<dbReference type="HOGENOM" id="CLU_1726203_0_0_6"/>
<comment type="caution">
    <text evidence="1">The sequence shown here is derived from an EMBL/GenBank/DDBJ whole genome shotgun (WGS) entry which is preliminary data.</text>
</comment>
<feature type="non-terminal residue" evidence="1">
    <location>
        <position position="152"/>
    </location>
</feature>
<dbReference type="AlphaFoldDB" id="D1P8H3"/>